<accession>A0ABM6U5H1</accession>
<organism evidence="3 4">
    <name type="scientific">Fusobacterium varium ATCC 27725</name>
    <dbReference type="NCBI Taxonomy" id="469618"/>
    <lineage>
        <taxon>Bacteria</taxon>
        <taxon>Fusobacteriati</taxon>
        <taxon>Fusobacteriota</taxon>
        <taxon>Fusobacteriia</taxon>
        <taxon>Fusobacteriales</taxon>
        <taxon>Fusobacteriaceae</taxon>
        <taxon>Fusobacterium</taxon>
    </lineage>
</organism>
<evidence type="ECO:0000259" key="1">
    <source>
        <dbReference type="Pfam" id="PF01408"/>
    </source>
</evidence>
<evidence type="ECO:0000313" key="3">
    <source>
        <dbReference type="EMBL" id="AVQ31583.1"/>
    </source>
</evidence>
<keyword evidence="4" id="KW-1185">Reference proteome</keyword>
<dbReference type="Gene3D" id="3.30.360.10">
    <property type="entry name" value="Dihydrodipicolinate Reductase, domain 2"/>
    <property type="match status" value="1"/>
</dbReference>
<name>A0ABM6U5H1_FUSVA</name>
<dbReference type="Pfam" id="PF02894">
    <property type="entry name" value="GFO_IDH_MocA_C"/>
    <property type="match status" value="1"/>
</dbReference>
<dbReference type="InterPro" id="IPR036291">
    <property type="entry name" value="NAD(P)-bd_dom_sf"/>
</dbReference>
<dbReference type="InterPro" id="IPR052515">
    <property type="entry name" value="Gfo/Idh/MocA_Oxidoreductase"/>
</dbReference>
<protein>
    <submittedName>
        <fullName evidence="3">Gfo/Idh/MocA family oxidoreductase</fullName>
    </submittedName>
</protein>
<feature type="domain" description="Gfo/Idh/MocA-like oxidoreductase N-terminal" evidence="1">
    <location>
        <begin position="3"/>
        <end position="129"/>
    </location>
</feature>
<reference evidence="4" key="1">
    <citation type="journal article" date="2018" name="MSphere">
        <title>Fusobacterium Genomics Using MinION and Illumina Sequencing Enables Genome Completion and Correction.</title>
        <authorList>
            <person name="Todd S.M."/>
            <person name="Settlage R.E."/>
            <person name="Lahmers K.K."/>
            <person name="Slade D.J."/>
        </authorList>
    </citation>
    <scope>NUCLEOTIDE SEQUENCE [LARGE SCALE GENOMIC DNA]</scope>
    <source>
        <strain evidence="4">ATCC 27725</strain>
    </source>
</reference>
<dbReference type="Proteomes" id="UP000241238">
    <property type="component" value="Chromosome"/>
</dbReference>
<dbReference type="PANTHER" id="PTHR43249">
    <property type="entry name" value="UDP-N-ACETYL-2-AMINO-2-DEOXY-D-GLUCURONATE OXIDASE"/>
    <property type="match status" value="1"/>
</dbReference>
<dbReference type="Gene3D" id="3.40.50.720">
    <property type="entry name" value="NAD(P)-binding Rossmann-like Domain"/>
    <property type="match status" value="1"/>
</dbReference>
<dbReference type="GeneID" id="77468377"/>
<dbReference type="EMBL" id="CP028103">
    <property type="protein sequence ID" value="AVQ31583.1"/>
    <property type="molecule type" value="Genomic_DNA"/>
</dbReference>
<sequence>MYRFAIIGCGRISHKIAEGLAGNKDKAMLIALSDIVEDKTTSTEKIYNEKLGLNLSVNKYTDYKEMIKNENIDVVIISTESGYHEEIGLYCLENNINVIIEKPIALSIEGAQRLVNKAKEKGLKIGVSHQNRFNYPIQLLKKAIVEGKMGKIFNGMARILWTRDMNYYLQAPWRGTWELDGGTLMNQCIHNIDLLNWMMNSEIDTVYAQTSNYIRDIEAEDYGVIVIRYKDGKIGTIEGSAIIYPKNLEETLTITGEKGTVVIGGMAVNKINTWRIDGDKEEEYLKIDSGDPNSVYGYGHKALYKDFIEALEENREPLINGIQGMEAMKIILAAYKSQMTGLAVKFDEFKDFSTLKMKKISLREISKDE</sequence>
<dbReference type="SUPFAM" id="SSF55347">
    <property type="entry name" value="Glyceraldehyde-3-phosphate dehydrogenase-like, C-terminal domain"/>
    <property type="match status" value="1"/>
</dbReference>
<dbReference type="SUPFAM" id="SSF51735">
    <property type="entry name" value="NAD(P)-binding Rossmann-fold domains"/>
    <property type="match status" value="1"/>
</dbReference>
<dbReference type="InterPro" id="IPR000683">
    <property type="entry name" value="Gfo/Idh/MocA-like_OxRdtase_N"/>
</dbReference>
<feature type="domain" description="Gfo/Idh/MocA-like oxidoreductase C-terminal" evidence="2">
    <location>
        <begin position="141"/>
        <end position="344"/>
    </location>
</feature>
<evidence type="ECO:0000313" key="4">
    <source>
        <dbReference type="Proteomes" id="UP000241238"/>
    </source>
</evidence>
<dbReference type="Pfam" id="PF01408">
    <property type="entry name" value="GFO_IDH_MocA"/>
    <property type="match status" value="1"/>
</dbReference>
<dbReference type="RefSeq" id="WP_005947842.1">
    <property type="nucleotide sequence ID" value="NZ_CP028103.1"/>
</dbReference>
<dbReference type="PANTHER" id="PTHR43249:SF1">
    <property type="entry name" value="D-GLUCOSIDE 3-DEHYDROGENASE"/>
    <property type="match status" value="1"/>
</dbReference>
<gene>
    <name evidence="3" type="ORF">C4N18_10270</name>
</gene>
<evidence type="ECO:0000259" key="2">
    <source>
        <dbReference type="Pfam" id="PF02894"/>
    </source>
</evidence>
<dbReference type="InterPro" id="IPR004104">
    <property type="entry name" value="Gfo/Idh/MocA-like_OxRdtase_C"/>
</dbReference>
<proteinExistence type="predicted"/>